<sequence length="83" mass="8969">MCMEGFSVAMLVGMVQGRFFRMFKRMPRKAVGCIAVVSRLLVVALLQVLLSSAVLLGSVLEVVSGPFVGLDDFLVFFGMVSHG</sequence>
<keyword evidence="2" id="KW-1185">Reference proteome</keyword>
<organism evidence="1 2">
    <name type="scientific">Hymenobacter psychrotolerans DSM 18569</name>
    <dbReference type="NCBI Taxonomy" id="1121959"/>
    <lineage>
        <taxon>Bacteria</taxon>
        <taxon>Pseudomonadati</taxon>
        <taxon>Bacteroidota</taxon>
        <taxon>Cytophagia</taxon>
        <taxon>Cytophagales</taxon>
        <taxon>Hymenobacteraceae</taxon>
        <taxon>Hymenobacter</taxon>
    </lineage>
</organism>
<reference evidence="2" key="1">
    <citation type="submission" date="2016-11" db="EMBL/GenBank/DDBJ databases">
        <authorList>
            <person name="Varghese N."/>
            <person name="Submissions S."/>
        </authorList>
    </citation>
    <scope>NUCLEOTIDE SEQUENCE [LARGE SCALE GENOMIC DNA]</scope>
    <source>
        <strain evidence="2">DSM 18569</strain>
    </source>
</reference>
<dbReference type="AlphaFoldDB" id="A0A1M6ZRR0"/>
<accession>A0A1M6ZRR0</accession>
<name>A0A1M6ZRR0_9BACT</name>
<dbReference type="Proteomes" id="UP000183947">
    <property type="component" value="Unassembled WGS sequence"/>
</dbReference>
<evidence type="ECO:0000313" key="1">
    <source>
        <dbReference type="EMBL" id="SHL33152.1"/>
    </source>
</evidence>
<evidence type="ECO:0000313" key="2">
    <source>
        <dbReference type="Proteomes" id="UP000183947"/>
    </source>
</evidence>
<protein>
    <submittedName>
        <fullName evidence="1">Uncharacterized protein</fullName>
    </submittedName>
</protein>
<gene>
    <name evidence="1" type="ORF">SAMN02746009_02556</name>
</gene>
<dbReference type="EMBL" id="FRAS01000013">
    <property type="protein sequence ID" value="SHL33152.1"/>
    <property type="molecule type" value="Genomic_DNA"/>
</dbReference>
<proteinExistence type="predicted"/>